<accession>A0A0D0AA04</accession>
<gene>
    <name evidence="7" type="ORF">CY34DRAFT_17371</name>
</gene>
<feature type="domain" description="DNA replication factor Dna2 N-terminal" evidence="6">
    <location>
        <begin position="128"/>
        <end position="279"/>
    </location>
</feature>
<dbReference type="GO" id="GO:0005524">
    <property type="term" value="F:ATP binding"/>
    <property type="evidence" value="ECO:0007669"/>
    <property type="project" value="UniProtKB-KW"/>
</dbReference>
<dbReference type="GO" id="GO:0016787">
    <property type="term" value="F:hydrolase activity"/>
    <property type="evidence" value="ECO:0007669"/>
    <property type="project" value="UniProtKB-KW"/>
</dbReference>
<organism evidence="7 8">
    <name type="scientific">Suillus luteus UH-Slu-Lm8-n1</name>
    <dbReference type="NCBI Taxonomy" id="930992"/>
    <lineage>
        <taxon>Eukaryota</taxon>
        <taxon>Fungi</taxon>
        <taxon>Dikarya</taxon>
        <taxon>Basidiomycota</taxon>
        <taxon>Agaricomycotina</taxon>
        <taxon>Agaricomycetes</taxon>
        <taxon>Agaricomycetidae</taxon>
        <taxon>Boletales</taxon>
        <taxon>Suillineae</taxon>
        <taxon>Suillaceae</taxon>
        <taxon>Suillus</taxon>
    </lineage>
</organism>
<reference evidence="8" key="2">
    <citation type="submission" date="2015-01" db="EMBL/GenBank/DDBJ databases">
        <title>Evolutionary Origins and Diversification of the Mycorrhizal Mutualists.</title>
        <authorList>
            <consortium name="DOE Joint Genome Institute"/>
            <consortium name="Mycorrhizal Genomics Consortium"/>
            <person name="Kohler A."/>
            <person name="Kuo A."/>
            <person name="Nagy L.G."/>
            <person name="Floudas D."/>
            <person name="Copeland A."/>
            <person name="Barry K.W."/>
            <person name="Cichocki N."/>
            <person name="Veneault-Fourrey C."/>
            <person name="LaButti K."/>
            <person name="Lindquist E.A."/>
            <person name="Lipzen A."/>
            <person name="Lundell T."/>
            <person name="Morin E."/>
            <person name="Murat C."/>
            <person name="Riley R."/>
            <person name="Ohm R."/>
            <person name="Sun H."/>
            <person name="Tunlid A."/>
            <person name="Henrissat B."/>
            <person name="Grigoriev I.V."/>
            <person name="Hibbett D.S."/>
            <person name="Martin F."/>
        </authorList>
    </citation>
    <scope>NUCLEOTIDE SEQUENCE [LARGE SCALE GENOMIC DNA]</scope>
    <source>
        <strain evidence="8">UH-Slu-Lm8-n1</strain>
    </source>
</reference>
<dbReference type="Pfam" id="PF08696">
    <property type="entry name" value="Dna2"/>
    <property type="match status" value="1"/>
</dbReference>
<reference evidence="7 8" key="1">
    <citation type="submission" date="2014-04" db="EMBL/GenBank/DDBJ databases">
        <authorList>
            <consortium name="DOE Joint Genome Institute"/>
            <person name="Kuo A."/>
            <person name="Ruytinx J."/>
            <person name="Rineau F."/>
            <person name="Colpaert J."/>
            <person name="Kohler A."/>
            <person name="Nagy L.G."/>
            <person name="Floudas D."/>
            <person name="Copeland A."/>
            <person name="Barry K.W."/>
            <person name="Cichocki N."/>
            <person name="Veneault-Fourrey C."/>
            <person name="LaButti K."/>
            <person name="Lindquist E.A."/>
            <person name="Lipzen A."/>
            <person name="Lundell T."/>
            <person name="Morin E."/>
            <person name="Murat C."/>
            <person name="Sun H."/>
            <person name="Tunlid A."/>
            <person name="Henrissat B."/>
            <person name="Grigoriev I.V."/>
            <person name="Hibbett D.S."/>
            <person name="Martin F."/>
            <person name="Nordberg H.P."/>
            <person name="Cantor M.N."/>
            <person name="Hua S.X."/>
        </authorList>
    </citation>
    <scope>NUCLEOTIDE SEQUENCE [LARGE SCALE GENOMIC DNA]</scope>
    <source>
        <strain evidence="7 8">UH-Slu-Lm8-n1</strain>
    </source>
</reference>
<evidence type="ECO:0000256" key="2">
    <source>
        <dbReference type="ARBA" id="ARBA00022741"/>
    </source>
</evidence>
<keyword evidence="3" id="KW-0378">Hydrolase</keyword>
<evidence type="ECO:0000313" key="8">
    <source>
        <dbReference type="Proteomes" id="UP000054485"/>
    </source>
</evidence>
<proteinExistence type="predicted"/>
<evidence type="ECO:0000259" key="6">
    <source>
        <dbReference type="Pfam" id="PF08696"/>
    </source>
</evidence>
<dbReference type="AlphaFoldDB" id="A0A0D0AA04"/>
<protein>
    <recommendedName>
        <fullName evidence="6">DNA replication factor Dna2 N-terminal domain-containing protein</fullName>
    </recommendedName>
</protein>
<keyword evidence="2" id="KW-0547">Nucleotide-binding</keyword>
<dbReference type="Proteomes" id="UP000054485">
    <property type="component" value="Unassembled WGS sequence"/>
</dbReference>
<dbReference type="GO" id="GO:0046872">
    <property type="term" value="F:metal ion binding"/>
    <property type="evidence" value="ECO:0007669"/>
    <property type="project" value="UniProtKB-KW"/>
</dbReference>
<dbReference type="EMBL" id="KN835684">
    <property type="protein sequence ID" value="KIK34939.1"/>
    <property type="molecule type" value="Genomic_DNA"/>
</dbReference>
<dbReference type="STRING" id="930992.A0A0D0AA04"/>
<keyword evidence="5" id="KW-0067">ATP-binding</keyword>
<dbReference type="HOGENOM" id="CLU_937423_0_0_1"/>
<name>A0A0D0AA04_9AGAM</name>
<evidence type="ECO:0000256" key="3">
    <source>
        <dbReference type="ARBA" id="ARBA00022801"/>
    </source>
</evidence>
<keyword evidence="8" id="KW-1185">Reference proteome</keyword>
<sequence>MDSGENSRSLPTTRSSAKLPTTLAAHIPHPSSWWPVREGHAQPRIVDVPLAQAKEARSIHFLCNAKSRSANPAKRHVKEKCTRCMVDSVREDSSEIFQKVWKPKPARIGLSHERVSQVLSVHVHPSGVPRTVILCDHWEDTDIHKGKLPSHASFLHQRIPGNIINLLGDFDTFGVIKITSKTNFLINHPDLLITATALSNAPQCRRKPLLSALVRPSLDVTPSLIWGNVVHEVMQICMAEQRWDDRFFEEHIEEIIKKNLAELVKINVSVNEAKREVRPVPEVFECSPNATSLGRQR</sequence>
<keyword evidence="1" id="KW-0479">Metal-binding</keyword>
<evidence type="ECO:0000256" key="4">
    <source>
        <dbReference type="ARBA" id="ARBA00022806"/>
    </source>
</evidence>
<dbReference type="InterPro" id="IPR014808">
    <property type="entry name" value="DNA_replication_fac_Dna2_N"/>
</dbReference>
<evidence type="ECO:0000256" key="1">
    <source>
        <dbReference type="ARBA" id="ARBA00022723"/>
    </source>
</evidence>
<dbReference type="InParanoid" id="A0A0D0AA04"/>
<dbReference type="GO" id="GO:0004386">
    <property type="term" value="F:helicase activity"/>
    <property type="evidence" value="ECO:0007669"/>
    <property type="project" value="UniProtKB-KW"/>
</dbReference>
<evidence type="ECO:0000256" key="5">
    <source>
        <dbReference type="ARBA" id="ARBA00022840"/>
    </source>
</evidence>
<keyword evidence="4" id="KW-0347">Helicase</keyword>
<evidence type="ECO:0000313" key="7">
    <source>
        <dbReference type="EMBL" id="KIK34939.1"/>
    </source>
</evidence>
<dbReference type="OrthoDB" id="2686314at2759"/>